<proteinExistence type="predicted"/>
<feature type="domain" description="HTH lacI-type" evidence="5">
    <location>
        <begin position="7"/>
        <end position="61"/>
    </location>
</feature>
<dbReference type="InterPro" id="IPR000843">
    <property type="entry name" value="HTH_LacI"/>
</dbReference>
<dbReference type="Gene3D" id="3.40.50.2300">
    <property type="match status" value="2"/>
</dbReference>
<dbReference type="CDD" id="cd06278">
    <property type="entry name" value="PBP1_LacI-like"/>
    <property type="match status" value="1"/>
</dbReference>
<dbReference type="InterPro" id="IPR010982">
    <property type="entry name" value="Lambda_DNA-bd_dom_sf"/>
</dbReference>
<dbReference type="EMBL" id="CYHE01000012">
    <property type="protein sequence ID" value="CUA99185.1"/>
    <property type="molecule type" value="Genomic_DNA"/>
</dbReference>
<dbReference type="SMART" id="SM00354">
    <property type="entry name" value="HTH_LACI"/>
    <property type="match status" value="1"/>
</dbReference>
<organism evidence="6 7">
    <name type="scientific">Pannonibacter indicus</name>
    <dbReference type="NCBI Taxonomy" id="466044"/>
    <lineage>
        <taxon>Bacteria</taxon>
        <taxon>Pseudomonadati</taxon>
        <taxon>Pseudomonadota</taxon>
        <taxon>Alphaproteobacteria</taxon>
        <taxon>Hyphomicrobiales</taxon>
        <taxon>Stappiaceae</taxon>
        <taxon>Pannonibacter</taxon>
    </lineage>
</organism>
<dbReference type="InterPro" id="IPR046335">
    <property type="entry name" value="LacI/GalR-like_sensor"/>
</dbReference>
<dbReference type="Pfam" id="PF00356">
    <property type="entry name" value="LacI"/>
    <property type="match status" value="1"/>
</dbReference>
<evidence type="ECO:0000259" key="5">
    <source>
        <dbReference type="PROSITE" id="PS50932"/>
    </source>
</evidence>
<dbReference type="PANTHER" id="PTHR30146">
    <property type="entry name" value="LACI-RELATED TRANSCRIPTIONAL REPRESSOR"/>
    <property type="match status" value="1"/>
</dbReference>
<evidence type="ECO:0000256" key="3">
    <source>
        <dbReference type="ARBA" id="ARBA00023125"/>
    </source>
</evidence>
<dbReference type="RefSeq" id="WP_055456607.1">
    <property type="nucleotide sequence ID" value="NZ_CYHE01000012.1"/>
</dbReference>
<reference evidence="7" key="1">
    <citation type="submission" date="2015-08" db="EMBL/GenBank/DDBJ databases">
        <authorList>
            <person name="Varghese N."/>
        </authorList>
    </citation>
    <scope>NUCLEOTIDE SEQUENCE [LARGE SCALE GENOMIC DNA]</scope>
    <source>
        <strain evidence="7">DSM 23407</strain>
    </source>
</reference>
<evidence type="ECO:0000256" key="1">
    <source>
        <dbReference type="ARBA" id="ARBA00022491"/>
    </source>
</evidence>
<protein>
    <submittedName>
        <fullName evidence="6">Transcriptional regulator, LacI family</fullName>
    </submittedName>
</protein>
<dbReference type="SUPFAM" id="SSF47413">
    <property type="entry name" value="lambda repressor-like DNA-binding domains"/>
    <property type="match status" value="1"/>
</dbReference>
<evidence type="ECO:0000256" key="4">
    <source>
        <dbReference type="ARBA" id="ARBA00023163"/>
    </source>
</evidence>
<dbReference type="PROSITE" id="PS50932">
    <property type="entry name" value="HTH_LACI_2"/>
    <property type="match status" value="1"/>
</dbReference>
<evidence type="ECO:0000313" key="6">
    <source>
        <dbReference type="EMBL" id="CUA99185.1"/>
    </source>
</evidence>
<keyword evidence="2" id="KW-0805">Transcription regulation</keyword>
<name>A0A0K6I7T3_9HYPH</name>
<dbReference type="AlphaFoldDB" id="A0A0K6I7T3"/>
<dbReference type="Proteomes" id="UP000183900">
    <property type="component" value="Unassembled WGS sequence"/>
</dbReference>
<gene>
    <name evidence="6" type="ORF">Ga0061067_11262</name>
</gene>
<keyword evidence="7" id="KW-1185">Reference proteome</keyword>
<sequence length="334" mass="35674">MSKAGFVTAADVAKLAGVSRSAVSRTFTPDAYVSPAVREKVLRAADELGYRVNRLAKDLQTSRSSMVAIVGARFYEPYVAGLLDDLSAALIGEGLHALLLNASSQDMTALLNLVLEYRVRAVIVLSGAPPRELIDQCLRARQRMILINRHMEDVEAGSIETDDRMGGRLAAERLLAAGRRKLCVVRSGADTPSQRRRAAGFLERLDEEGIACERWVAGRGNYEAGCEAARSLLSGSGPAIAPDIDGVFAATDRTALGFLNTARFEMGVSVPQDVAVIGFDDIPEAAWSSHNLTTIRQSAPDVVAAVLTLLAEDGEDAGLQRVAIPVSLVERGTV</sequence>
<dbReference type="GO" id="GO:0003700">
    <property type="term" value="F:DNA-binding transcription factor activity"/>
    <property type="evidence" value="ECO:0007669"/>
    <property type="project" value="TreeGrafter"/>
</dbReference>
<dbReference type="OrthoDB" id="8433438at2"/>
<dbReference type="Gene3D" id="1.10.260.40">
    <property type="entry name" value="lambda repressor-like DNA-binding domains"/>
    <property type="match status" value="1"/>
</dbReference>
<dbReference type="SUPFAM" id="SSF53822">
    <property type="entry name" value="Periplasmic binding protein-like I"/>
    <property type="match status" value="1"/>
</dbReference>
<dbReference type="InterPro" id="IPR028082">
    <property type="entry name" value="Peripla_BP_I"/>
</dbReference>
<dbReference type="PANTHER" id="PTHR30146:SF148">
    <property type="entry name" value="HTH-TYPE TRANSCRIPTIONAL REPRESSOR PURR-RELATED"/>
    <property type="match status" value="1"/>
</dbReference>
<dbReference type="Pfam" id="PF13377">
    <property type="entry name" value="Peripla_BP_3"/>
    <property type="match status" value="1"/>
</dbReference>
<dbReference type="CDD" id="cd01392">
    <property type="entry name" value="HTH_LacI"/>
    <property type="match status" value="1"/>
</dbReference>
<dbReference type="GO" id="GO:0000976">
    <property type="term" value="F:transcription cis-regulatory region binding"/>
    <property type="evidence" value="ECO:0007669"/>
    <property type="project" value="TreeGrafter"/>
</dbReference>
<accession>A0A0K6I7T3</accession>
<evidence type="ECO:0000256" key="2">
    <source>
        <dbReference type="ARBA" id="ARBA00023015"/>
    </source>
</evidence>
<keyword evidence="1" id="KW-0678">Repressor</keyword>
<keyword evidence="3" id="KW-0238">DNA-binding</keyword>
<keyword evidence="4" id="KW-0804">Transcription</keyword>
<evidence type="ECO:0000313" key="7">
    <source>
        <dbReference type="Proteomes" id="UP000183900"/>
    </source>
</evidence>